<dbReference type="EMBL" id="FLUL01000001">
    <property type="protein sequence ID" value="SBV95278.1"/>
    <property type="molecule type" value="Genomic_DNA"/>
</dbReference>
<proteinExistence type="predicted"/>
<accession>A0A212J782</accession>
<dbReference type="AlphaFoldDB" id="A0A212J782"/>
<evidence type="ECO:0000313" key="1">
    <source>
        <dbReference type="EMBL" id="SBV95278.1"/>
    </source>
</evidence>
<organism evidence="1">
    <name type="scientific">uncultured Dysgonomonas sp</name>
    <dbReference type="NCBI Taxonomy" id="206096"/>
    <lineage>
        <taxon>Bacteria</taxon>
        <taxon>Pseudomonadati</taxon>
        <taxon>Bacteroidota</taxon>
        <taxon>Bacteroidia</taxon>
        <taxon>Bacteroidales</taxon>
        <taxon>Dysgonomonadaceae</taxon>
        <taxon>Dysgonomonas</taxon>
        <taxon>environmental samples</taxon>
    </lineage>
</organism>
<sequence>MANKSRGILLDESGDLQIKVVRDKNGLIVSGLVIGDVTEQNQRTILLAEKGEIKGAPLLGVGLGSYLDDETPSELLREIRINLREDGQKVERFEFENGKLKIVGGYGK</sequence>
<dbReference type="RefSeq" id="WP_296947549.1">
    <property type="nucleotide sequence ID" value="NZ_LT599021.1"/>
</dbReference>
<protein>
    <submittedName>
        <fullName evidence="1">Uncharacterized protein</fullName>
    </submittedName>
</protein>
<reference evidence="1" key="1">
    <citation type="submission" date="2016-04" db="EMBL/GenBank/DDBJ databases">
        <authorList>
            <person name="Evans L.H."/>
            <person name="Alamgir A."/>
            <person name="Owens N."/>
            <person name="Weber N.D."/>
            <person name="Virtaneva K."/>
            <person name="Barbian K."/>
            <person name="Babar A."/>
            <person name="Rosenke K."/>
        </authorList>
    </citation>
    <scope>NUCLEOTIDE SEQUENCE</scope>
    <source>
        <strain evidence="1">86-2</strain>
    </source>
</reference>
<gene>
    <name evidence="1" type="ORF">KL86DYS2_10880</name>
</gene>
<name>A0A212J782_9BACT</name>